<feature type="compositionally biased region" description="Basic and acidic residues" evidence="1">
    <location>
        <begin position="73"/>
        <end position="84"/>
    </location>
</feature>
<feature type="compositionally biased region" description="Pro residues" evidence="1">
    <location>
        <begin position="97"/>
        <end position="106"/>
    </location>
</feature>
<sequence length="148" mass="15506">MASSNTPRRIATPPSRPNTPPPPRGSFHAHCAILTAAFRGQQAGRACGRGEGCVCAMAGRGVSAPLRGAADWRAHTHTLNERGARPLPPGPRRRLPQPRPPGPTPPTLNSAPPLTARPTPPSPVPQHTTTLPTLSTLPCLPATSTLHF</sequence>
<comment type="caution">
    <text evidence="2">The sequence shown here is derived from an EMBL/GenBank/DDBJ whole genome shotgun (WGS) entry which is preliminary data.</text>
</comment>
<feature type="compositionally biased region" description="Low complexity" evidence="1">
    <location>
        <begin position="107"/>
        <end position="117"/>
    </location>
</feature>
<dbReference type="EMBL" id="VSRR010061272">
    <property type="protein sequence ID" value="MPC83009.1"/>
    <property type="molecule type" value="Genomic_DNA"/>
</dbReference>
<protein>
    <submittedName>
        <fullName evidence="2">Uncharacterized protein</fullName>
    </submittedName>
</protein>
<proteinExistence type="predicted"/>
<reference evidence="2 3" key="1">
    <citation type="submission" date="2019-05" db="EMBL/GenBank/DDBJ databases">
        <title>Another draft genome of Portunus trituberculatus and its Hox gene families provides insights of decapod evolution.</title>
        <authorList>
            <person name="Jeong J.-H."/>
            <person name="Song I."/>
            <person name="Kim S."/>
            <person name="Choi T."/>
            <person name="Kim D."/>
            <person name="Ryu S."/>
            <person name="Kim W."/>
        </authorList>
    </citation>
    <scope>NUCLEOTIDE SEQUENCE [LARGE SCALE GENOMIC DNA]</scope>
    <source>
        <tissue evidence="2">Muscle</tissue>
    </source>
</reference>
<evidence type="ECO:0000313" key="3">
    <source>
        <dbReference type="Proteomes" id="UP000324222"/>
    </source>
</evidence>
<evidence type="ECO:0000313" key="2">
    <source>
        <dbReference type="EMBL" id="MPC83009.1"/>
    </source>
</evidence>
<keyword evidence="3" id="KW-1185">Reference proteome</keyword>
<evidence type="ECO:0000256" key="1">
    <source>
        <dbReference type="SAM" id="MobiDB-lite"/>
    </source>
</evidence>
<name>A0A5B7IM04_PORTR</name>
<organism evidence="2 3">
    <name type="scientific">Portunus trituberculatus</name>
    <name type="common">Swimming crab</name>
    <name type="synonym">Neptunus trituberculatus</name>
    <dbReference type="NCBI Taxonomy" id="210409"/>
    <lineage>
        <taxon>Eukaryota</taxon>
        <taxon>Metazoa</taxon>
        <taxon>Ecdysozoa</taxon>
        <taxon>Arthropoda</taxon>
        <taxon>Crustacea</taxon>
        <taxon>Multicrustacea</taxon>
        <taxon>Malacostraca</taxon>
        <taxon>Eumalacostraca</taxon>
        <taxon>Eucarida</taxon>
        <taxon>Decapoda</taxon>
        <taxon>Pleocyemata</taxon>
        <taxon>Brachyura</taxon>
        <taxon>Eubrachyura</taxon>
        <taxon>Portunoidea</taxon>
        <taxon>Portunidae</taxon>
        <taxon>Portuninae</taxon>
        <taxon>Portunus</taxon>
    </lineage>
</organism>
<accession>A0A5B7IM04</accession>
<feature type="region of interest" description="Disordered" evidence="1">
    <location>
        <begin position="73"/>
        <end position="136"/>
    </location>
</feature>
<dbReference type="AlphaFoldDB" id="A0A5B7IM04"/>
<feature type="compositionally biased region" description="Pro residues" evidence="1">
    <location>
        <begin position="14"/>
        <end position="24"/>
    </location>
</feature>
<gene>
    <name evidence="2" type="ORF">E2C01_077698</name>
</gene>
<feature type="region of interest" description="Disordered" evidence="1">
    <location>
        <begin position="1"/>
        <end position="27"/>
    </location>
</feature>
<dbReference type="Proteomes" id="UP000324222">
    <property type="component" value="Unassembled WGS sequence"/>
</dbReference>